<dbReference type="OrthoDB" id="10262732at2759"/>
<comment type="caution">
    <text evidence="1">The sequence shown here is derived from an EMBL/GenBank/DDBJ whole genome shotgun (WGS) entry which is preliminary data.</text>
</comment>
<organism evidence="1 2">
    <name type="scientific">Tritrichomonas foetus</name>
    <dbReference type="NCBI Taxonomy" id="1144522"/>
    <lineage>
        <taxon>Eukaryota</taxon>
        <taxon>Metamonada</taxon>
        <taxon>Parabasalia</taxon>
        <taxon>Tritrichomonadida</taxon>
        <taxon>Tritrichomonadidae</taxon>
        <taxon>Tritrichomonas</taxon>
    </lineage>
</organism>
<dbReference type="Proteomes" id="UP000179807">
    <property type="component" value="Unassembled WGS sequence"/>
</dbReference>
<dbReference type="Gene3D" id="3.30.40.10">
    <property type="entry name" value="Zinc/RING finger domain, C3HC4 (zinc finger)"/>
    <property type="match status" value="1"/>
</dbReference>
<reference evidence="1" key="1">
    <citation type="submission" date="2016-10" db="EMBL/GenBank/DDBJ databases">
        <authorList>
            <person name="Benchimol M."/>
            <person name="Almeida L.G."/>
            <person name="Vasconcelos A.T."/>
            <person name="Perreira-Neves A."/>
            <person name="Rosa I.A."/>
            <person name="Tasca T."/>
            <person name="Bogo M.R."/>
            <person name="de Souza W."/>
        </authorList>
    </citation>
    <scope>NUCLEOTIDE SEQUENCE [LARGE SCALE GENOMIC DNA]</scope>
    <source>
        <strain evidence="1">K</strain>
    </source>
</reference>
<name>A0A1J4KGS0_9EUKA</name>
<sequence length="217" mass="25076">MITGKNIFLIFQLQTKIMTENETAMPMRVIPRIPNNSVIVRCQCRLRAPSGEMIQCSRCGCYSHQKCVKVQIPFICSYCHIASQKLLLERFNKTATKSGIVIDRTKLHVHLINEKTPLEVCELREHTYACGHVGELLRHLVNYVASLDLSLCTLEKHLSNPVYKPIEEELKKAIENNRKLYVRHTSILMEILEKYETAKKNQNVLPDFRDAIIQELL</sequence>
<dbReference type="InterPro" id="IPR011011">
    <property type="entry name" value="Znf_FYVE_PHD"/>
</dbReference>
<dbReference type="VEuPathDB" id="TrichDB:TRFO_22233"/>
<proteinExistence type="predicted"/>
<dbReference type="RefSeq" id="XP_068362132.1">
    <property type="nucleotide sequence ID" value="XM_068502442.1"/>
</dbReference>
<evidence type="ECO:0000313" key="1">
    <source>
        <dbReference type="EMBL" id="OHT08996.1"/>
    </source>
</evidence>
<keyword evidence="2" id="KW-1185">Reference proteome</keyword>
<evidence type="ECO:0008006" key="3">
    <source>
        <dbReference type="Google" id="ProtNLM"/>
    </source>
</evidence>
<dbReference type="SUPFAM" id="SSF57903">
    <property type="entry name" value="FYVE/PHD zinc finger"/>
    <property type="match status" value="1"/>
</dbReference>
<accession>A0A1J4KGS0</accession>
<evidence type="ECO:0000313" key="2">
    <source>
        <dbReference type="Proteomes" id="UP000179807"/>
    </source>
</evidence>
<dbReference type="GeneID" id="94837146"/>
<dbReference type="EMBL" id="MLAK01000651">
    <property type="protein sequence ID" value="OHT08996.1"/>
    <property type="molecule type" value="Genomic_DNA"/>
</dbReference>
<dbReference type="AlphaFoldDB" id="A0A1J4KGS0"/>
<gene>
    <name evidence="1" type="ORF">TRFO_22233</name>
</gene>
<dbReference type="InterPro" id="IPR013083">
    <property type="entry name" value="Znf_RING/FYVE/PHD"/>
</dbReference>
<protein>
    <recommendedName>
        <fullName evidence="3">Zinc finger PHD-type domain-containing protein</fullName>
    </recommendedName>
</protein>